<protein>
    <submittedName>
        <fullName evidence="3">PEP-CTERM sorting domain-containing protein</fullName>
    </submittedName>
</protein>
<evidence type="ECO:0000259" key="2">
    <source>
        <dbReference type="Pfam" id="PF07589"/>
    </source>
</evidence>
<organism evidence="3 4">
    <name type="scientific">Massilia atriviolacea</name>
    <dbReference type="NCBI Taxonomy" id="2495579"/>
    <lineage>
        <taxon>Bacteria</taxon>
        <taxon>Pseudomonadati</taxon>
        <taxon>Pseudomonadota</taxon>
        <taxon>Betaproteobacteria</taxon>
        <taxon>Burkholderiales</taxon>
        <taxon>Oxalobacteraceae</taxon>
        <taxon>Telluria group</taxon>
        <taxon>Massilia</taxon>
    </lineage>
</organism>
<keyword evidence="4" id="KW-1185">Reference proteome</keyword>
<evidence type="ECO:0000313" key="3">
    <source>
        <dbReference type="EMBL" id="RSZ55940.1"/>
    </source>
</evidence>
<gene>
    <name evidence="3" type="ORF">EJB06_27330</name>
</gene>
<sequence>MDLLPNDGIAPSLSIKPRNPNPLASFARADINQSGARTTRDINDDSSGALYSRPLDASLSVRQGAVTSTISGGNFQSLNFDAAASTTGSAGYDRSAVASTSMLIDEFVLSPGTQISFFADASGSVATSLPRTNRLNEDASIKATMRFDGMLPDWYPDVSATFSLTAPRFTSDPNLPFSQSGSERLSIMFQNTESSAANLKLSIGLWVSAASVDTTPSASPVPEPSTYAMLIGGLALVAGAARRKRAARA</sequence>
<dbReference type="AlphaFoldDB" id="A0A430HEK6"/>
<proteinExistence type="predicted"/>
<dbReference type="Proteomes" id="UP000278085">
    <property type="component" value="Unassembled WGS sequence"/>
</dbReference>
<comment type="caution">
    <text evidence="3">The sequence shown here is derived from an EMBL/GenBank/DDBJ whole genome shotgun (WGS) entry which is preliminary data.</text>
</comment>
<dbReference type="NCBIfam" id="TIGR02595">
    <property type="entry name" value="PEP_CTERM"/>
    <property type="match status" value="1"/>
</dbReference>
<feature type="domain" description="Ice-binding protein C-terminal" evidence="2">
    <location>
        <begin position="220"/>
        <end position="244"/>
    </location>
</feature>
<evidence type="ECO:0000313" key="4">
    <source>
        <dbReference type="Proteomes" id="UP000278085"/>
    </source>
</evidence>
<dbReference type="EMBL" id="RXLQ01000020">
    <property type="protein sequence ID" value="RSZ55940.1"/>
    <property type="molecule type" value="Genomic_DNA"/>
</dbReference>
<dbReference type="InterPro" id="IPR013424">
    <property type="entry name" value="Ice-binding_C"/>
</dbReference>
<reference evidence="3 4" key="1">
    <citation type="submission" date="2018-12" db="EMBL/GenBank/DDBJ databases">
        <authorList>
            <person name="Yang E."/>
        </authorList>
    </citation>
    <scope>NUCLEOTIDE SEQUENCE [LARGE SCALE GENOMIC DNA]</scope>
    <source>
        <strain evidence="3 4">SOD</strain>
    </source>
</reference>
<evidence type="ECO:0000256" key="1">
    <source>
        <dbReference type="SAM" id="MobiDB-lite"/>
    </source>
</evidence>
<feature type="region of interest" description="Disordered" evidence="1">
    <location>
        <begin position="1"/>
        <end position="21"/>
    </location>
</feature>
<name>A0A430HEK6_9BURK</name>
<accession>A0A430HEK6</accession>
<dbReference type="Pfam" id="PF07589">
    <property type="entry name" value="PEP-CTERM"/>
    <property type="match status" value="1"/>
</dbReference>